<dbReference type="PANTHER" id="PTHR30151">
    <property type="entry name" value="ALKANE SULFONATE ABC TRANSPORTER-RELATED, MEMBRANE SUBUNIT"/>
    <property type="match status" value="1"/>
</dbReference>
<reference evidence="9 10" key="1">
    <citation type="submission" date="2014-05" db="EMBL/GenBank/DDBJ databases">
        <title>De novo Genome Sequence of Spirocheata sp.</title>
        <authorList>
            <person name="Shivani Y."/>
            <person name="Subhash Y."/>
            <person name="Tushar L."/>
            <person name="Sasikala C."/>
            <person name="Ramana C.V."/>
        </authorList>
    </citation>
    <scope>NUCLEOTIDE SEQUENCE [LARGE SCALE GENOMIC DNA]</scope>
    <source>
        <strain evidence="9 10">JC230</strain>
    </source>
</reference>
<keyword evidence="4 7" id="KW-0812">Transmembrane</keyword>
<dbReference type="STRING" id="1480694.DC28_06220"/>
<dbReference type="SUPFAM" id="SSF161098">
    <property type="entry name" value="MetI-like"/>
    <property type="match status" value="1"/>
</dbReference>
<evidence type="ECO:0000256" key="2">
    <source>
        <dbReference type="ARBA" id="ARBA00022448"/>
    </source>
</evidence>
<dbReference type="Pfam" id="PF00528">
    <property type="entry name" value="BPD_transp_1"/>
    <property type="match status" value="1"/>
</dbReference>
<evidence type="ECO:0000313" key="10">
    <source>
        <dbReference type="Proteomes" id="UP000029692"/>
    </source>
</evidence>
<keyword evidence="5 7" id="KW-1133">Transmembrane helix</keyword>
<feature type="domain" description="ABC transmembrane type-1" evidence="8">
    <location>
        <begin position="63"/>
        <end position="243"/>
    </location>
</feature>
<keyword evidence="3" id="KW-1003">Cell membrane</keyword>
<dbReference type="AlphaFoldDB" id="A0A098R1Q7"/>
<dbReference type="eggNOG" id="COG0600">
    <property type="taxonomic scope" value="Bacteria"/>
</dbReference>
<gene>
    <name evidence="9" type="ORF">DC28_06220</name>
</gene>
<accession>A0A098R1Q7</accession>
<protein>
    <submittedName>
        <fullName evidence="9">Nitrate ABC transporter permease</fullName>
    </submittedName>
</protein>
<evidence type="ECO:0000256" key="4">
    <source>
        <dbReference type="ARBA" id="ARBA00022692"/>
    </source>
</evidence>
<feature type="transmembrane region" description="Helical" evidence="7">
    <location>
        <begin position="187"/>
        <end position="206"/>
    </location>
</feature>
<evidence type="ECO:0000313" key="9">
    <source>
        <dbReference type="EMBL" id="KGE72647.1"/>
    </source>
</evidence>
<dbReference type="InterPro" id="IPR035906">
    <property type="entry name" value="MetI-like_sf"/>
</dbReference>
<evidence type="ECO:0000259" key="8">
    <source>
        <dbReference type="PROSITE" id="PS50928"/>
    </source>
</evidence>
<dbReference type="PROSITE" id="PS50928">
    <property type="entry name" value="ABC_TM1"/>
    <property type="match status" value="1"/>
</dbReference>
<evidence type="ECO:0000256" key="7">
    <source>
        <dbReference type="RuleBase" id="RU363032"/>
    </source>
</evidence>
<comment type="caution">
    <text evidence="9">The sequence shown here is derived from an EMBL/GenBank/DDBJ whole genome shotgun (WGS) entry which is preliminary data.</text>
</comment>
<keyword evidence="10" id="KW-1185">Reference proteome</keyword>
<evidence type="ECO:0000256" key="1">
    <source>
        <dbReference type="ARBA" id="ARBA00004651"/>
    </source>
</evidence>
<feature type="transmembrane region" description="Helical" evidence="7">
    <location>
        <begin position="212"/>
        <end position="235"/>
    </location>
</feature>
<comment type="similarity">
    <text evidence="7">Belongs to the binding-protein-dependent transport system permease family.</text>
</comment>
<dbReference type="EMBL" id="JNUP01000049">
    <property type="protein sequence ID" value="KGE72647.1"/>
    <property type="molecule type" value="Genomic_DNA"/>
</dbReference>
<dbReference type="Gene3D" id="1.10.3720.10">
    <property type="entry name" value="MetI-like"/>
    <property type="match status" value="1"/>
</dbReference>
<proteinExistence type="inferred from homology"/>
<comment type="subcellular location">
    <subcellularLocation>
        <location evidence="1 7">Cell membrane</location>
        <topology evidence="1 7">Multi-pass membrane protein</topology>
    </subcellularLocation>
</comment>
<dbReference type="GO" id="GO:0055085">
    <property type="term" value="P:transmembrane transport"/>
    <property type="evidence" value="ECO:0007669"/>
    <property type="project" value="InterPro"/>
</dbReference>
<feature type="transmembrane region" description="Helical" evidence="7">
    <location>
        <begin position="107"/>
        <end position="135"/>
    </location>
</feature>
<organism evidence="9 10">
    <name type="scientific">Spirochaeta lutea</name>
    <dbReference type="NCBI Taxonomy" id="1480694"/>
    <lineage>
        <taxon>Bacteria</taxon>
        <taxon>Pseudomonadati</taxon>
        <taxon>Spirochaetota</taxon>
        <taxon>Spirochaetia</taxon>
        <taxon>Spirochaetales</taxon>
        <taxon>Spirochaetaceae</taxon>
        <taxon>Spirochaeta</taxon>
    </lineage>
</organism>
<dbReference type="GO" id="GO:0005886">
    <property type="term" value="C:plasma membrane"/>
    <property type="evidence" value="ECO:0007669"/>
    <property type="project" value="UniProtKB-SubCell"/>
</dbReference>
<dbReference type="PANTHER" id="PTHR30151:SF0">
    <property type="entry name" value="ABC TRANSPORTER PERMEASE PROTEIN MJ0413-RELATED"/>
    <property type="match status" value="1"/>
</dbReference>
<evidence type="ECO:0000256" key="6">
    <source>
        <dbReference type="ARBA" id="ARBA00023136"/>
    </source>
</evidence>
<keyword evidence="2 7" id="KW-0813">Transport</keyword>
<keyword evidence="6 7" id="KW-0472">Membrane</keyword>
<evidence type="ECO:0000256" key="3">
    <source>
        <dbReference type="ARBA" id="ARBA00022475"/>
    </source>
</evidence>
<name>A0A098R1Q7_9SPIO</name>
<dbReference type="CDD" id="cd06261">
    <property type="entry name" value="TM_PBP2"/>
    <property type="match status" value="1"/>
</dbReference>
<evidence type="ECO:0000256" key="5">
    <source>
        <dbReference type="ARBA" id="ARBA00022989"/>
    </source>
</evidence>
<feature type="transmembrane region" description="Helical" evidence="7">
    <location>
        <begin position="67"/>
        <end position="87"/>
    </location>
</feature>
<dbReference type="Proteomes" id="UP000029692">
    <property type="component" value="Unassembled WGS sequence"/>
</dbReference>
<dbReference type="InterPro" id="IPR000515">
    <property type="entry name" value="MetI-like"/>
</dbReference>
<sequence length="253" mass="27010">MLLSAAGLGGFILIWELSGRAGLLPGTLIPLPSQVPQALAREMALPGIGLPGGLWMAKVLQSLGHYLRGVLGGIGAGVILGLTAGSLPKLAALLQGLVRLLRPIPPLAWIPFAIIWFGITPAASAFIIFVGVFWINFLSTLGTVQHSNPDFREVAHVFGFGRFLPRLLHVTIPESLPGMLTGIRTSLGMGWMAVVASELFGIPGIGERMNQAAGLLATDIVLVYMLTIAGLYTLFDSAFSLIQRRLTRWLPKE</sequence>